<evidence type="ECO:0000313" key="3">
    <source>
        <dbReference type="Proteomes" id="UP000003163"/>
    </source>
</evidence>
<protein>
    <submittedName>
        <fullName evidence="2">Uncharacterized protein</fullName>
    </submittedName>
</protein>
<dbReference type="HOGENOM" id="CLU_2196922_0_0_1"/>
<keyword evidence="3" id="KW-1185">Reference proteome</keyword>
<dbReference type="EMBL" id="AFBI03000071">
    <property type="protein sequence ID" value="EJW02436.1"/>
    <property type="molecule type" value="Genomic_DNA"/>
</dbReference>
<dbReference type="VEuPathDB" id="MicrosporidiaDB:EDEG_03140"/>
<keyword evidence="1" id="KW-0472">Membrane</keyword>
<evidence type="ECO:0000313" key="2">
    <source>
        <dbReference type="EMBL" id="EJW02436.1"/>
    </source>
</evidence>
<keyword evidence="1" id="KW-1133">Transmembrane helix</keyword>
<name>J9D3M5_EDHAE</name>
<sequence length="108" mass="13235">MHFINKYINKLNIITTLRKFLELFIYGNFDNKTIIYIKMLLLFNIIVILLIENFNLTILLIYLICGNCKNFYIGEKRLFLLYFIQVLQSIKKKLFMIMNYYLIKNRYQ</sequence>
<gene>
    <name evidence="2" type="ORF">EDEG_03140</name>
</gene>
<dbReference type="InParanoid" id="J9D3M5"/>
<proteinExistence type="predicted"/>
<organism evidence="2 3">
    <name type="scientific">Edhazardia aedis (strain USNM 41457)</name>
    <name type="common">Microsporidian parasite</name>
    <dbReference type="NCBI Taxonomy" id="1003232"/>
    <lineage>
        <taxon>Eukaryota</taxon>
        <taxon>Fungi</taxon>
        <taxon>Fungi incertae sedis</taxon>
        <taxon>Microsporidia</taxon>
        <taxon>Edhazardia</taxon>
    </lineage>
</organism>
<dbReference type="AlphaFoldDB" id="J9D3M5"/>
<reference evidence="3" key="2">
    <citation type="submission" date="2015-07" db="EMBL/GenBank/DDBJ databases">
        <title>Contrasting host-pathogen interactions and genome evolution in two generalist and specialist microsporidian pathogens of mosquitoes.</title>
        <authorList>
            <consortium name="The Broad Institute Genomics Platform"/>
            <consortium name="The Broad Institute Genome Sequencing Center for Infectious Disease"/>
            <person name="Cuomo C.A."/>
            <person name="Sanscrainte N.D."/>
            <person name="Goldberg J.M."/>
            <person name="Heiman D."/>
            <person name="Young S."/>
            <person name="Zeng Q."/>
            <person name="Becnel J.J."/>
            <person name="Birren B.W."/>
        </authorList>
    </citation>
    <scope>NUCLEOTIDE SEQUENCE [LARGE SCALE GENOMIC DNA]</scope>
    <source>
        <strain evidence="3">USNM 41457</strain>
    </source>
</reference>
<comment type="caution">
    <text evidence="2">The sequence shown here is derived from an EMBL/GenBank/DDBJ whole genome shotgun (WGS) entry which is preliminary data.</text>
</comment>
<feature type="transmembrane region" description="Helical" evidence="1">
    <location>
        <begin position="41"/>
        <end position="64"/>
    </location>
</feature>
<evidence type="ECO:0000256" key="1">
    <source>
        <dbReference type="SAM" id="Phobius"/>
    </source>
</evidence>
<reference evidence="2 3" key="1">
    <citation type="submission" date="2011-08" db="EMBL/GenBank/DDBJ databases">
        <authorList>
            <person name="Liu Z.J."/>
            <person name="Shi F.L."/>
            <person name="Lu J.Q."/>
            <person name="Li M."/>
            <person name="Wang Z.L."/>
        </authorList>
    </citation>
    <scope>NUCLEOTIDE SEQUENCE [LARGE SCALE GENOMIC DNA]</scope>
    <source>
        <strain evidence="2 3">USNM 41457</strain>
    </source>
</reference>
<keyword evidence="1" id="KW-0812">Transmembrane</keyword>
<accession>J9D3M5</accession>
<dbReference type="Proteomes" id="UP000003163">
    <property type="component" value="Unassembled WGS sequence"/>
</dbReference>
<feature type="transmembrane region" description="Helical" evidence="1">
    <location>
        <begin position="79"/>
        <end position="103"/>
    </location>
</feature>